<comment type="similarity">
    <text evidence="2 8">Belongs to the class-I pyridoxal-phosphate-dependent aminotransferase family.</text>
</comment>
<feature type="domain" description="Aminotransferase class I/classII large" evidence="9">
    <location>
        <begin position="32"/>
        <end position="392"/>
    </location>
</feature>
<keyword evidence="5 8" id="KW-0808">Transferase</keyword>
<evidence type="ECO:0000313" key="11">
    <source>
        <dbReference type="Proteomes" id="UP000201838"/>
    </source>
</evidence>
<dbReference type="GO" id="GO:0004069">
    <property type="term" value="F:L-aspartate:2-oxoglutarate aminotransferase activity"/>
    <property type="evidence" value="ECO:0007669"/>
    <property type="project" value="UniProtKB-EC"/>
</dbReference>
<keyword evidence="4 8" id="KW-0032">Aminotransferase</keyword>
<comment type="subunit">
    <text evidence="3">Homodimer.</text>
</comment>
<dbReference type="SUPFAM" id="SSF53383">
    <property type="entry name" value="PLP-dependent transferases"/>
    <property type="match status" value="1"/>
</dbReference>
<evidence type="ECO:0000256" key="5">
    <source>
        <dbReference type="ARBA" id="ARBA00022679"/>
    </source>
</evidence>
<comment type="catalytic activity">
    <reaction evidence="7">
        <text>L-aspartate + 2-oxoglutarate = oxaloacetate + L-glutamate</text>
        <dbReference type="Rhea" id="RHEA:21824"/>
        <dbReference type="ChEBI" id="CHEBI:16452"/>
        <dbReference type="ChEBI" id="CHEBI:16810"/>
        <dbReference type="ChEBI" id="CHEBI:29985"/>
        <dbReference type="ChEBI" id="CHEBI:29991"/>
        <dbReference type="EC" id="2.6.1.1"/>
    </reaction>
</comment>
<reference evidence="10 11" key="1">
    <citation type="submission" date="2017-05" db="EMBL/GenBank/DDBJ databases">
        <authorList>
            <person name="Song R."/>
            <person name="Chenine A.L."/>
            <person name="Ruprecht R.M."/>
        </authorList>
    </citation>
    <scope>NUCLEOTIDE SEQUENCE [LARGE SCALE GENOMIC DNA]</scope>
    <source>
        <strain evidence="10 11">CECT 8489</strain>
    </source>
</reference>
<dbReference type="EC" id="2.6.1.-" evidence="8"/>
<accession>A0A238IY43</accession>
<gene>
    <name evidence="10" type="ORF">BOA8489_00768</name>
</gene>
<dbReference type="Proteomes" id="UP000201838">
    <property type="component" value="Unassembled WGS sequence"/>
</dbReference>
<organism evidence="10 11">
    <name type="scientific">Boseongicola aestuarii</name>
    <dbReference type="NCBI Taxonomy" id="1470561"/>
    <lineage>
        <taxon>Bacteria</taxon>
        <taxon>Pseudomonadati</taxon>
        <taxon>Pseudomonadota</taxon>
        <taxon>Alphaproteobacteria</taxon>
        <taxon>Rhodobacterales</taxon>
        <taxon>Paracoccaceae</taxon>
        <taxon>Boseongicola</taxon>
    </lineage>
</organism>
<dbReference type="InterPro" id="IPR015422">
    <property type="entry name" value="PyrdxlP-dep_Trfase_small"/>
</dbReference>
<dbReference type="CDD" id="cd00609">
    <property type="entry name" value="AAT_like"/>
    <property type="match status" value="1"/>
</dbReference>
<dbReference type="OrthoDB" id="9763453at2"/>
<proteinExistence type="inferred from homology"/>
<comment type="cofactor">
    <cofactor evidence="1 8">
        <name>pyridoxal 5'-phosphate</name>
        <dbReference type="ChEBI" id="CHEBI:597326"/>
    </cofactor>
</comment>
<keyword evidence="6" id="KW-0663">Pyridoxal phosphate</keyword>
<dbReference type="PANTHER" id="PTHR46383:SF1">
    <property type="entry name" value="ASPARTATE AMINOTRANSFERASE"/>
    <property type="match status" value="1"/>
</dbReference>
<dbReference type="GO" id="GO:0006520">
    <property type="term" value="P:amino acid metabolic process"/>
    <property type="evidence" value="ECO:0007669"/>
    <property type="project" value="InterPro"/>
</dbReference>
<name>A0A238IY43_9RHOB</name>
<evidence type="ECO:0000256" key="3">
    <source>
        <dbReference type="ARBA" id="ARBA00011738"/>
    </source>
</evidence>
<evidence type="ECO:0000259" key="9">
    <source>
        <dbReference type="Pfam" id="PF00155"/>
    </source>
</evidence>
<dbReference type="AlphaFoldDB" id="A0A238IY43"/>
<dbReference type="InterPro" id="IPR004838">
    <property type="entry name" value="NHTrfase_class1_PyrdxlP-BS"/>
</dbReference>
<dbReference type="InterPro" id="IPR050596">
    <property type="entry name" value="AspAT/PAT-like"/>
</dbReference>
<dbReference type="PANTHER" id="PTHR46383">
    <property type="entry name" value="ASPARTATE AMINOTRANSFERASE"/>
    <property type="match status" value="1"/>
</dbReference>
<dbReference type="InterPro" id="IPR004839">
    <property type="entry name" value="Aminotransferase_I/II_large"/>
</dbReference>
<evidence type="ECO:0000256" key="6">
    <source>
        <dbReference type="ARBA" id="ARBA00022898"/>
    </source>
</evidence>
<protein>
    <recommendedName>
        <fullName evidence="8">Aminotransferase</fullName>
        <ecNumber evidence="8">2.6.1.-</ecNumber>
    </recommendedName>
</protein>
<dbReference type="Gene3D" id="3.40.640.10">
    <property type="entry name" value="Type I PLP-dependent aspartate aminotransferase-like (Major domain)"/>
    <property type="match status" value="1"/>
</dbReference>
<evidence type="ECO:0000256" key="4">
    <source>
        <dbReference type="ARBA" id="ARBA00022576"/>
    </source>
</evidence>
<sequence length="400" mass="42755">MAFLSATLDRVKPSPTVALTALVGELKAQGRDIIGLGAGEPDFPTPENIREAGKRAIDEGKTRYTAVDGIPELKAAIIAKFARENELTYDASEISVGTGGKQVLYNALMATLNPGDQVLIPAPYWVSYPDMVLLAGGEPVNLPAGPDSGFRITPDQLEAAITPKTKWLIFNSPSNPTGAGYSPSQLKALTDVLERHPHVWVLTDDMYEHIAFPGFDFKTPAQIAPALKDRTLTLNGVSKAYAMTGWRIGYAGGPKHLIAAMRKIQSQSTSNPCTISQWAAVEALNGPQHFIAENVATFLRRRDLIVAGLNAAPGIHCPTPDGAFYVYPSITGCIGKTSAGGTEIDTDETFCKALLEEEGVAVVFGAAFGLSPAFRISYATSDDDLTEASKRIQRFCKGLA</sequence>
<dbReference type="EMBL" id="FXXQ01000002">
    <property type="protein sequence ID" value="SMX22670.1"/>
    <property type="molecule type" value="Genomic_DNA"/>
</dbReference>
<dbReference type="RefSeq" id="WP_093972653.1">
    <property type="nucleotide sequence ID" value="NZ_FXXQ01000002.1"/>
</dbReference>
<dbReference type="GO" id="GO:0030170">
    <property type="term" value="F:pyridoxal phosphate binding"/>
    <property type="evidence" value="ECO:0007669"/>
    <property type="project" value="InterPro"/>
</dbReference>
<dbReference type="Gene3D" id="3.90.1150.10">
    <property type="entry name" value="Aspartate Aminotransferase, domain 1"/>
    <property type="match status" value="1"/>
</dbReference>
<dbReference type="Pfam" id="PF00155">
    <property type="entry name" value="Aminotran_1_2"/>
    <property type="match status" value="1"/>
</dbReference>
<evidence type="ECO:0000256" key="2">
    <source>
        <dbReference type="ARBA" id="ARBA00007441"/>
    </source>
</evidence>
<evidence type="ECO:0000256" key="1">
    <source>
        <dbReference type="ARBA" id="ARBA00001933"/>
    </source>
</evidence>
<evidence type="ECO:0000313" key="10">
    <source>
        <dbReference type="EMBL" id="SMX22670.1"/>
    </source>
</evidence>
<dbReference type="FunFam" id="3.40.640.10:FF:000033">
    <property type="entry name" value="Aspartate aminotransferase"/>
    <property type="match status" value="1"/>
</dbReference>
<evidence type="ECO:0000256" key="8">
    <source>
        <dbReference type="RuleBase" id="RU000481"/>
    </source>
</evidence>
<dbReference type="PROSITE" id="PS00105">
    <property type="entry name" value="AA_TRANSFER_CLASS_1"/>
    <property type="match status" value="1"/>
</dbReference>
<evidence type="ECO:0000256" key="7">
    <source>
        <dbReference type="ARBA" id="ARBA00049185"/>
    </source>
</evidence>
<keyword evidence="11" id="KW-1185">Reference proteome</keyword>
<dbReference type="InterPro" id="IPR015421">
    <property type="entry name" value="PyrdxlP-dep_Trfase_major"/>
</dbReference>
<dbReference type="InterPro" id="IPR015424">
    <property type="entry name" value="PyrdxlP-dep_Trfase"/>
</dbReference>